<dbReference type="Gene3D" id="3.30.1360.40">
    <property type="match status" value="1"/>
</dbReference>
<keyword evidence="8" id="KW-0055">Arginine biosynthesis</keyword>
<dbReference type="GO" id="GO:0034618">
    <property type="term" value="F:arginine binding"/>
    <property type="evidence" value="ECO:0007669"/>
    <property type="project" value="InterPro"/>
</dbReference>
<dbReference type="GO" id="GO:0051259">
    <property type="term" value="P:protein complex oligomerization"/>
    <property type="evidence" value="ECO:0007669"/>
    <property type="project" value="InterPro"/>
</dbReference>
<sequence length="200" mass="20682">MASTSPPRAASSRSLASRQSSPPGATLPTTDRSSMSVPSVPATKVARQAAVVRILREHPVKSQAELAEHLARHGISATQATLSRDLVELGAQKLRRPDGTFTYDVPTDIPVPPETSTAVVRLARLAAELVVAADHSANLLVLHTPPGAAQYLGSALDAALGAKALGTVAGDDTTLTVMRSSDMAADICARILAGLPPLDE</sequence>
<evidence type="ECO:0000256" key="8">
    <source>
        <dbReference type="HAMAP-Rule" id="MF_00173"/>
    </source>
</evidence>
<dbReference type="Pfam" id="PF02863">
    <property type="entry name" value="Arg_repressor_C"/>
    <property type="match status" value="1"/>
</dbReference>
<dbReference type="PANTHER" id="PTHR34471:SF1">
    <property type="entry name" value="ARGININE REPRESSOR"/>
    <property type="match status" value="1"/>
</dbReference>
<dbReference type="InterPro" id="IPR036390">
    <property type="entry name" value="WH_DNA-bd_sf"/>
</dbReference>
<dbReference type="AlphaFoldDB" id="A0A1Q5Q180"/>
<gene>
    <name evidence="8" type="primary">argR</name>
    <name evidence="12" type="ORF">BSZ39_09225</name>
</gene>
<dbReference type="InterPro" id="IPR020900">
    <property type="entry name" value="Arg_repress_DNA-bd"/>
</dbReference>
<feature type="compositionally biased region" description="Polar residues" evidence="9">
    <location>
        <begin position="27"/>
        <end position="37"/>
    </location>
</feature>
<evidence type="ECO:0000259" key="11">
    <source>
        <dbReference type="Pfam" id="PF02863"/>
    </source>
</evidence>
<evidence type="ECO:0000259" key="10">
    <source>
        <dbReference type="Pfam" id="PF01316"/>
    </source>
</evidence>
<dbReference type="GO" id="GO:0005737">
    <property type="term" value="C:cytoplasm"/>
    <property type="evidence" value="ECO:0007669"/>
    <property type="project" value="UniProtKB-SubCell"/>
</dbReference>
<organism evidence="12 13">
    <name type="scientific">Bowdeniella nasicola</name>
    <dbReference type="NCBI Taxonomy" id="208480"/>
    <lineage>
        <taxon>Bacteria</taxon>
        <taxon>Bacillati</taxon>
        <taxon>Actinomycetota</taxon>
        <taxon>Actinomycetes</taxon>
        <taxon>Actinomycetales</taxon>
        <taxon>Actinomycetaceae</taxon>
        <taxon>Bowdeniella</taxon>
    </lineage>
</organism>
<dbReference type="SUPFAM" id="SSF55252">
    <property type="entry name" value="C-terminal domain of arginine repressor"/>
    <property type="match status" value="1"/>
</dbReference>
<feature type="compositionally biased region" description="Low complexity" evidence="9">
    <location>
        <begin position="1"/>
        <end position="23"/>
    </location>
</feature>
<feature type="region of interest" description="Disordered" evidence="9">
    <location>
        <begin position="1"/>
        <end position="42"/>
    </location>
</feature>
<accession>A0A1Q5Q180</accession>
<evidence type="ECO:0000313" key="12">
    <source>
        <dbReference type="EMBL" id="OKL53489.1"/>
    </source>
</evidence>
<evidence type="ECO:0000256" key="7">
    <source>
        <dbReference type="ARBA" id="ARBA00023163"/>
    </source>
</evidence>
<feature type="domain" description="Arginine repressor C-terminal" evidence="11">
    <location>
        <begin position="127"/>
        <end position="191"/>
    </location>
</feature>
<keyword evidence="5 8" id="KW-0805">Transcription regulation</keyword>
<dbReference type="PANTHER" id="PTHR34471">
    <property type="entry name" value="ARGININE REPRESSOR"/>
    <property type="match status" value="1"/>
</dbReference>
<dbReference type="SUPFAM" id="SSF46785">
    <property type="entry name" value="Winged helix' DNA-binding domain"/>
    <property type="match status" value="1"/>
</dbReference>
<keyword evidence="3 8" id="KW-0963">Cytoplasm</keyword>
<keyword evidence="4 8" id="KW-0678">Repressor</keyword>
<evidence type="ECO:0000256" key="3">
    <source>
        <dbReference type="ARBA" id="ARBA00022490"/>
    </source>
</evidence>
<dbReference type="GO" id="GO:1900079">
    <property type="term" value="P:regulation of arginine biosynthetic process"/>
    <property type="evidence" value="ECO:0007669"/>
    <property type="project" value="UniProtKB-UniRule"/>
</dbReference>
<evidence type="ECO:0000256" key="4">
    <source>
        <dbReference type="ARBA" id="ARBA00022491"/>
    </source>
</evidence>
<evidence type="ECO:0000256" key="1">
    <source>
        <dbReference type="ARBA" id="ARBA00004496"/>
    </source>
</evidence>
<evidence type="ECO:0000256" key="2">
    <source>
        <dbReference type="ARBA" id="ARBA00008316"/>
    </source>
</evidence>
<reference evidence="13" key="1">
    <citation type="submission" date="2016-12" db="EMBL/GenBank/DDBJ databases">
        <authorList>
            <person name="Meng X."/>
        </authorList>
    </citation>
    <scope>NUCLEOTIDE SEQUENCE [LARGE SCALE GENOMIC DNA]</scope>
    <source>
        <strain evidence="13">DSM 19116</strain>
    </source>
</reference>
<dbReference type="InterPro" id="IPR036251">
    <property type="entry name" value="Arg_repress_C_sf"/>
</dbReference>
<comment type="similarity">
    <text evidence="2 8">Belongs to the ArgR family.</text>
</comment>
<dbReference type="Pfam" id="PF01316">
    <property type="entry name" value="Arg_repressor"/>
    <property type="match status" value="1"/>
</dbReference>
<dbReference type="InterPro" id="IPR001669">
    <property type="entry name" value="Arg_repress"/>
</dbReference>
<proteinExistence type="inferred from homology"/>
<dbReference type="GO" id="GO:0006526">
    <property type="term" value="P:L-arginine biosynthetic process"/>
    <property type="evidence" value="ECO:0007669"/>
    <property type="project" value="UniProtKB-UniPathway"/>
</dbReference>
<protein>
    <recommendedName>
        <fullName evidence="8">Arginine repressor</fullName>
    </recommendedName>
</protein>
<evidence type="ECO:0000256" key="6">
    <source>
        <dbReference type="ARBA" id="ARBA00023125"/>
    </source>
</evidence>
<dbReference type="Gene3D" id="1.10.10.10">
    <property type="entry name" value="Winged helix-like DNA-binding domain superfamily/Winged helix DNA-binding domain"/>
    <property type="match status" value="1"/>
</dbReference>
<keyword evidence="13" id="KW-1185">Reference proteome</keyword>
<dbReference type="STRING" id="208480.SAMN02910418_01559"/>
<evidence type="ECO:0000313" key="13">
    <source>
        <dbReference type="Proteomes" id="UP000185628"/>
    </source>
</evidence>
<dbReference type="Proteomes" id="UP000185628">
    <property type="component" value="Unassembled WGS sequence"/>
</dbReference>
<comment type="function">
    <text evidence="8">Regulates arginine biosynthesis genes.</text>
</comment>
<comment type="pathway">
    <text evidence="8">Amino-acid biosynthesis; L-arginine biosynthesis [regulation].</text>
</comment>
<dbReference type="GO" id="GO:0003700">
    <property type="term" value="F:DNA-binding transcription factor activity"/>
    <property type="evidence" value="ECO:0007669"/>
    <property type="project" value="UniProtKB-UniRule"/>
</dbReference>
<comment type="subcellular location">
    <subcellularLocation>
        <location evidence="1 8">Cytoplasm</location>
    </subcellularLocation>
</comment>
<dbReference type="HAMAP" id="MF_00173">
    <property type="entry name" value="Arg_repressor"/>
    <property type="match status" value="1"/>
</dbReference>
<keyword evidence="7 8" id="KW-0804">Transcription</keyword>
<comment type="caution">
    <text evidence="12">The sequence shown here is derived from an EMBL/GenBank/DDBJ whole genome shotgun (WGS) entry which is preliminary data.</text>
</comment>
<name>A0A1Q5Q180_9ACTO</name>
<keyword evidence="8" id="KW-0028">Amino-acid biosynthesis</keyword>
<evidence type="ECO:0000256" key="5">
    <source>
        <dbReference type="ARBA" id="ARBA00023015"/>
    </source>
</evidence>
<dbReference type="InterPro" id="IPR036388">
    <property type="entry name" value="WH-like_DNA-bd_sf"/>
</dbReference>
<dbReference type="InterPro" id="IPR020899">
    <property type="entry name" value="Arg_repress_C"/>
</dbReference>
<keyword evidence="6 8" id="KW-0238">DNA-binding</keyword>
<feature type="domain" description="Arginine repressor DNA-binding" evidence="10">
    <location>
        <begin position="43"/>
        <end position="108"/>
    </location>
</feature>
<evidence type="ECO:0000256" key="9">
    <source>
        <dbReference type="SAM" id="MobiDB-lite"/>
    </source>
</evidence>
<dbReference type="PRINTS" id="PR01467">
    <property type="entry name" value="ARGREPRESSOR"/>
</dbReference>
<dbReference type="GO" id="GO:0003677">
    <property type="term" value="F:DNA binding"/>
    <property type="evidence" value="ECO:0007669"/>
    <property type="project" value="UniProtKB-KW"/>
</dbReference>
<dbReference type="UniPathway" id="UPA00068"/>
<dbReference type="EMBL" id="MQVR01000058">
    <property type="protein sequence ID" value="OKL53489.1"/>
    <property type="molecule type" value="Genomic_DNA"/>
</dbReference>